<dbReference type="GO" id="GO:0005737">
    <property type="term" value="C:cytoplasm"/>
    <property type="evidence" value="ECO:0007669"/>
    <property type="project" value="TreeGrafter"/>
</dbReference>
<accession>A0AA38MX88</accession>
<dbReference type="GO" id="GO:0005694">
    <property type="term" value="C:chromosome"/>
    <property type="evidence" value="ECO:0007669"/>
    <property type="project" value="TreeGrafter"/>
</dbReference>
<evidence type="ECO:0000313" key="10">
    <source>
        <dbReference type="EMBL" id="KAJ3724201.1"/>
    </source>
</evidence>
<dbReference type="InterPro" id="IPR001650">
    <property type="entry name" value="Helicase_C-like"/>
</dbReference>
<sequence>MDGFHVISVVKTGGGKTTIFSGFMVLLQELEKLRDSDNLKQCVCRHIPNNPLCIIVYPTKGLEEEMAGIFNALGIPSLAINEDTIREARTFHKTDLWTQALDLKVRCLLLSPEQLTSKSFTTTLSNSLFYSRIIALNVDEIHLILSWGATGFRKSFRDIGNALMRLPRWTTFTGVTATLASGADSQKITQILGFRSGSFVFTRRSNERPELQFIFRTLRHGLQKWLFPDLDWILDGRRKTIIYCRTISLAFRIFVYMWHSSSPSNLLGRRKRFRLYCSLYSREYNRTSRDMFVNDSDCQVMITTDALKVGNDFPNIDDVVVIDPEDPSDILQKGGRAGRRPPYSTPGPCCICYFTEATISRAKAVLKAGKDENSAVAEQSKVDSDSIRKGRMTLSMARLILARCINAEINSHFSNPVVDCPCACETCSSFPIPTNDTCQCSGCCPEVPLPRLPREAASTRLTFGIPMADRLTDNMRTYGFKTLKAFRYKIWDASTSPQIEMLPPAALLPDSTIGSMLDQFVKLKALEDISSYVNCFLSGHEEELLDQLQLLRVKFNRMKIGLDPDEMLSYSRAVARTSQSQPATYSAFFSALVPSQAVETSSVPRTPASISNTHSRKASEIGTESPEKHARVGNGNRHRTRTIKENLIPLS</sequence>
<dbReference type="EMBL" id="JANVFO010000050">
    <property type="protein sequence ID" value="KAJ3724201.1"/>
    <property type="molecule type" value="Genomic_DNA"/>
</dbReference>
<dbReference type="InterPro" id="IPR027417">
    <property type="entry name" value="P-loop_NTPase"/>
</dbReference>
<dbReference type="Proteomes" id="UP001176059">
    <property type="component" value="Unassembled WGS sequence"/>
</dbReference>
<dbReference type="GO" id="GO:0009378">
    <property type="term" value="F:four-way junction helicase activity"/>
    <property type="evidence" value="ECO:0007669"/>
    <property type="project" value="TreeGrafter"/>
</dbReference>
<evidence type="ECO:0000256" key="2">
    <source>
        <dbReference type="ARBA" id="ARBA00022741"/>
    </source>
</evidence>
<dbReference type="GO" id="GO:0043138">
    <property type="term" value="F:3'-5' DNA helicase activity"/>
    <property type="evidence" value="ECO:0007669"/>
    <property type="project" value="UniProtKB-EC"/>
</dbReference>
<organism evidence="10 11">
    <name type="scientific">Lentinula guzmanii</name>
    <dbReference type="NCBI Taxonomy" id="2804957"/>
    <lineage>
        <taxon>Eukaryota</taxon>
        <taxon>Fungi</taxon>
        <taxon>Dikarya</taxon>
        <taxon>Basidiomycota</taxon>
        <taxon>Agaricomycotina</taxon>
        <taxon>Agaricomycetes</taxon>
        <taxon>Agaricomycetidae</taxon>
        <taxon>Agaricales</taxon>
        <taxon>Marasmiineae</taxon>
        <taxon>Omphalotaceae</taxon>
        <taxon>Lentinula</taxon>
    </lineage>
</organism>
<dbReference type="CDD" id="cd18785">
    <property type="entry name" value="SF2_C"/>
    <property type="match status" value="1"/>
</dbReference>
<gene>
    <name evidence="10" type="ORF">DFJ43DRAFT_1200063</name>
</gene>
<keyword evidence="3" id="KW-0067">ATP-binding</keyword>
<dbReference type="PANTHER" id="PTHR13710">
    <property type="entry name" value="DNA HELICASE RECQ FAMILY MEMBER"/>
    <property type="match status" value="1"/>
</dbReference>
<dbReference type="InterPro" id="IPR011545">
    <property type="entry name" value="DEAD/DEAH_box_helicase_dom"/>
</dbReference>
<proteinExistence type="inferred from homology"/>
<dbReference type="GO" id="GO:0000724">
    <property type="term" value="P:double-strand break repair via homologous recombination"/>
    <property type="evidence" value="ECO:0007669"/>
    <property type="project" value="TreeGrafter"/>
</dbReference>
<dbReference type="GO" id="GO:0016787">
    <property type="term" value="F:hydrolase activity"/>
    <property type="evidence" value="ECO:0007669"/>
    <property type="project" value="UniProtKB-KW"/>
</dbReference>
<dbReference type="AlphaFoldDB" id="A0AA38MX88"/>
<evidence type="ECO:0000259" key="9">
    <source>
        <dbReference type="PROSITE" id="PS51194"/>
    </source>
</evidence>
<evidence type="ECO:0000256" key="6">
    <source>
        <dbReference type="ARBA" id="ARBA00034617"/>
    </source>
</evidence>
<evidence type="ECO:0000256" key="7">
    <source>
        <dbReference type="ARBA" id="ARBA00034808"/>
    </source>
</evidence>
<dbReference type="Pfam" id="PF00270">
    <property type="entry name" value="DEAD"/>
    <property type="match status" value="1"/>
</dbReference>
<evidence type="ECO:0000313" key="11">
    <source>
        <dbReference type="Proteomes" id="UP001176059"/>
    </source>
</evidence>
<feature type="region of interest" description="Disordered" evidence="8">
    <location>
        <begin position="603"/>
        <end position="640"/>
    </location>
</feature>
<reference evidence="10" key="2">
    <citation type="journal article" date="2023" name="Proc. Natl. Acad. Sci. U.S.A.">
        <title>A global phylogenomic analysis of the shiitake genus Lentinula.</title>
        <authorList>
            <person name="Sierra-Patev S."/>
            <person name="Min B."/>
            <person name="Naranjo-Ortiz M."/>
            <person name="Looney B."/>
            <person name="Konkel Z."/>
            <person name="Slot J.C."/>
            <person name="Sakamoto Y."/>
            <person name="Steenwyk J.L."/>
            <person name="Rokas A."/>
            <person name="Carro J."/>
            <person name="Camarero S."/>
            <person name="Ferreira P."/>
            <person name="Molpeceres G."/>
            <person name="Ruiz-Duenas F.J."/>
            <person name="Serrano A."/>
            <person name="Henrissat B."/>
            <person name="Drula E."/>
            <person name="Hughes K.W."/>
            <person name="Mata J.L."/>
            <person name="Ishikawa N.K."/>
            <person name="Vargas-Isla R."/>
            <person name="Ushijima S."/>
            <person name="Smith C.A."/>
            <person name="Donoghue J."/>
            <person name="Ahrendt S."/>
            <person name="Andreopoulos W."/>
            <person name="He G."/>
            <person name="LaButti K."/>
            <person name="Lipzen A."/>
            <person name="Ng V."/>
            <person name="Riley R."/>
            <person name="Sandor L."/>
            <person name="Barry K."/>
            <person name="Martinez A.T."/>
            <person name="Xiao Y."/>
            <person name="Gibbons J.G."/>
            <person name="Terashima K."/>
            <person name="Grigoriev I.V."/>
            <person name="Hibbett D."/>
        </authorList>
    </citation>
    <scope>NUCLEOTIDE SEQUENCE</scope>
    <source>
        <strain evidence="10">ET3784</strain>
    </source>
</reference>
<keyword evidence="11" id="KW-1185">Reference proteome</keyword>
<comment type="caution">
    <text evidence="10">The sequence shown here is derived from an EMBL/GenBank/DDBJ whole genome shotgun (WGS) entry which is preliminary data.</text>
</comment>
<dbReference type="SUPFAM" id="SSF52540">
    <property type="entry name" value="P-loop containing nucleoside triphosphate hydrolases"/>
    <property type="match status" value="1"/>
</dbReference>
<dbReference type="PROSITE" id="PS51194">
    <property type="entry name" value="HELICASE_CTER"/>
    <property type="match status" value="1"/>
</dbReference>
<keyword evidence="5" id="KW-0413">Isomerase</keyword>
<evidence type="ECO:0000256" key="1">
    <source>
        <dbReference type="ARBA" id="ARBA00005446"/>
    </source>
</evidence>
<dbReference type="Pfam" id="PF00271">
    <property type="entry name" value="Helicase_C"/>
    <property type="match status" value="1"/>
</dbReference>
<keyword evidence="10" id="KW-0378">Hydrolase</keyword>
<dbReference type="Gene3D" id="3.40.50.300">
    <property type="entry name" value="P-loop containing nucleotide triphosphate hydrolases"/>
    <property type="match status" value="2"/>
</dbReference>
<dbReference type="PANTHER" id="PTHR13710:SF105">
    <property type="entry name" value="ATP-DEPENDENT DNA HELICASE Q1"/>
    <property type="match status" value="1"/>
</dbReference>
<feature type="domain" description="Helicase C-terminal" evidence="9">
    <location>
        <begin position="229"/>
        <end position="388"/>
    </location>
</feature>
<dbReference type="GO" id="GO:0005524">
    <property type="term" value="F:ATP binding"/>
    <property type="evidence" value="ECO:0007669"/>
    <property type="project" value="UniProtKB-KW"/>
</dbReference>
<dbReference type="GO" id="GO:0003677">
    <property type="term" value="F:DNA binding"/>
    <property type="evidence" value="ECO:0007669"/>
    <property type="project" value="UniProtKB-KW"/>
</dbReference>
<name>A0AA38MX88_9AGAR</name>
<reference evidence="10" key="1">
    <citation type="submission" date="2022-08" db="EMBL/GenBank/DDBJ databases">
        <authorList>
            <consortium name="DOE Joint Genome Institute"/>
            <person name="Min B."/>
            <person name="Sierra-Patev S."/>
            <person name="Naranjo-Ortiz M."/>
            <person name="Looney B."/>
            <person name="Konkel Z."/>
            <person name="Slot J.C."/>
            <person name="Sakamoto Y."/>
            <person name="Steenwyk J.L."/>
            <person name="Rokas A."/>
            <person name="Carro J."/>
            <person name="Camarero S."/>
            <person name="Ferreira P."/>
            <person name="Molpeceres G."/>
            <person name="Ruiz-duenas F.J."/>
            <person name="Serrano A."/>
            <person name="Henrissat B."/>
            <person name="Drula E."/>
            <person name="Hughes K.W."/>
            <person name="Mata J.L."/>
            <person name="Ishikawa N.K."/>
            <person name="Vargas-Isla R."/>
            <person name="Ushijima S."/>
            <person name="Smith C.A."/>
            <person name="Ahrendt S."/>
            <person name="Andreopoulos W."/>
            <person name="He G."/>
            <person name="LaButti K."/>
            <person name="Lipzen A."/>
            <person name="Ng V."/>
            <person name="Riley R."/>
            <person name="Sandor L."/>
            <person name="Barry K."/>
            <person name="Martinez A.T."/>
            <person name="Xiao Y."/>
            <person name="Gibbons J.G."/>
            <person name="Terashima K."/>
            <person name="Hibbett D.S."/>
            <person name="Grigoriev I.V."/>
        </authorList>
    </citation>
    <scope>NUCLEOTIDE SEQUENCE</scope>
    <source>
        <strain evidence="10">ET3784</strain>
    </source>
</reference>
<comment type="catalytic activity">
    <reaction evidence="6">
        <text>Couples ATP hydrolysis with the unwinding of duplex DNA by translocating in the 3'-5' direction.</text>
        <dbReference type="EC" id="5.6.2.4"/>
    </reaction>
</comment>
<keyword evidence="2" id="KW-0547">Nucleotide-binding</keyword>
<keyword evidence="4" id="KW-0238">DNA-binding</keyword>
<dbReference type="EC" id="5.6.2.4" evidence="7"/>
<feature type="compositionally biased region" description="Polar residues" evidence="8">
    <location>
        <begin position="603"/>
        <end position="613"/>
    </location>
</feature>
<evidence type="ECO:0000256" key="8">
    <source>
        <dbReference type="SAM" id="MobiDB-lite"/>
    </source>
</evidence>
<evidence type="ECO:0000256" key="4">
    <source>
        <dbReference type="ARBA" id="ARBA00023125"/>
    </source>
</evidence>
<protein>
    <recommendedName>
        <fullName evidence="7">DNA 3'-5' helicase</fullName>
        <ecNumber evidence="7">5.6.2.4</ecNumber>
    </recommendedName>
</protein>
<evidence type="ECO:0000256" key="5">
    <source>
        <dbReference type="ARBA" id="ARBA00023235"/>
    </source>
</evidence>
<evidence type="ECO:0000256" key="3">
    <source>
        <dbReference type="ARBA" id="ARBA00022840"/>
    </source>
</evidence>
<comment type="similarity">
    <text evidence="1">Belongs to the helicase family. RecQ subfamily.</text>
</comment>